<name>A0ABQ8FTK0_9PEZI</name>
<sequence length="321" mass="36743">MADQALNALVLMLSMKKLAEHPRRTLATPSVNGSKPKSLKEPFAALDELLEALENPATDAVNHRAFHKWNELPGEVKNFIYAYALSLDTPVCISSCRTRGVYDGFTIYRDFANDREIADEAPRITAYLATGLLLTNKKTFLECRPFLYSHNNLHFLDANALYIFMRRMQGRKPLRVLQRITFGAWDYQSQKTWDLLALYCPNLKTITIDTRALCACMEYTDRAEQVFSRFGGSQWVRRQGKTEEDRLAAIRRVFMLDADAVEVFHSSVNRFCQQIIVPALGAGAGSTEDKHAQQHKQLTDAFLDEYWNYCVDTLRLVPLFR</sequence>
<evidence type="ECO:0000313" key="2">
    <source>
        <dbReference type="Proteomes" id="UP000774617"/>
    </source>
</evidence>
<reference evidence="1 2" key="1">
    <citation type="journal article" date="2021" name="Nat. Commun.">
        <title>Genetic determinants of endophytism in the Arabidopsis root mycobiome.</title>
        <authorList>
            <person name="Mesny F."/>
            <person name="Miyauchi S."/>
            <person name="Thiergart T."/>
            <person name="Pickel B."/>
            <person name="Atanasova L."/>
            <person name="Karlsson M."/>
            <person name="Huettel B."/>
            <person name="Barry K.W."/>
            <person name="Haridas S."/>
            <person name="Chen C."/>
            <person name="Bauer D."/>
            <person name="Andreopoulos W."/>
            <person name="Pangilinan J."/>
            <person name="LaButti K."/>
            <person name="Riley R."/>
            <person name="Lipzen A."/>
            <person name="Clum A."/>
            <person name="Drula E."/>
            <person name="Henrissat B."/>
            <person name="Kohler A."/>
            <person name="Grigoriev I.V."/>
            <person name="Martin F.M."/>
            <person name="Hacquard S."/>
        </authorList>
    </citation>
    <scope>NUCLEOTIDE SEQUENCE [LARGE SCALE GENOMIC DNA]</scope>
    <source>
        <strain evidence="1 2">MPI-SDFR-AT-0080</strain>
    </source>
</reference>
<accession>A0ABQ8FTK0</accession>
<dbReference type="InterPro" id="IPR038883">
    <property type="entry name" value="AN11006-like"/>
</dbReference>
<protein>
    <submittedName>
        <fullName evidence="1">Uncharacterized protein</fullName>
    </submittedName>
</protein>
<evidence type="ECO:0000313" key="1">
    <source>
        <dbReference type="EMBL" id="KAH7025525.1"/>
    </source>
</evidence>
<comment type="caution">
    <text evidence="1">The sequence shown here is derived from an EMBL/GenBank/DDBJ whole genome shotgun (WGS) entry which is preliminary data.</text>
</comment>
<dbReference type="PANTHER" id="PTHR42085:SF2">
    <property type="entry name" value="F-BOX DOMAIN-CONTAINING PROTEIN"/>
    <property type="match status" value="1"/>
</dbReference>
<dbReference type="PANTHER" id="PTHR42085">
    <property type="entry name" value="F-BOX DOMAIN-CONTAINING PROTEIN"/>
    <property type="match status" value="1"/>
</dbReference>
<gene>
    <name evidence="1" type="ORF">B0J12DRAFT_771858</name>
</gene>
<proteinExistence type="predicted"/>
<dbReference type="Proteomes" id="UP000774617">
    <property type="component" value="Unassembled WGS sequence"/>
</dbReference>
<keyword evidence="2" id="KW-1185">Reference proteome</keyword>
<dbReference type="EMBL" id="JAGTJR010000058">
    <property type="protein sequence ID" value="KAH7025525.1"/>
    <property type="molecule type" value="Genomic_DNA"/>
</dbReference>
<organism evidence="1 2">
    <name type="scientific">Macrophomina phaseolina</name>
    <dbReference type="NCBI Taxonomy" id="35725"/>
    <lineage>
        <taxon>Eukaryota</taxon>
        <taxon>Fungi</taxon>
        <taxon>Dikarya</taxon>
        <taxon>Ascomycota</taxon>
        <taxon>Pezizomycotina</taxon>
        <taxon>Dothideomycetes</taxon>
        <taxon>Dothideomycetes incertae sedis</taxon>
        <taxon>Botryosphaeriales</taxon>
        <taxon>Botryosphaeriaceae</taxon>
        <taxon>Macrophomina</taxon>
    </lineage>
</organism>